<dbReference type="GO" id="GO:0009306">
    <property type="term" value="P:protein secretion"/>
    <property type="evidence" value="ECO:0007669"/>
    <property type="project" value="InterPro"/>
</dbReference>
<dbReference type="SUPFAM" id="SSF160544">
    <property type="entry name" value="EscU C-terminal domain-like"/>
    <property type="match status" value="1"/>
</dbReference>
<reference evidence="1" key="1">
    <citation type="journal article" date="2014" name="Front. Microbiol.">
        <title>High frequency of phylogenetically diverse reductive dehalogenase-homologous genes in deep subseafloor sedimentary metagenomes.</title>
        <authorList>
            <person name="Kawai M."/>
            <person name="Futagami T."/>
            <person name="Toyoda A."/>
            <person name="Takaki Y."/>
            <person name="Nishi S."/>
            <person name="Hori S."/>
            <person name="Arai W."/>
            <person name="Tsubouchi T."/>
            <person name="Morono Y."/>
            <person name="Uchiyama I."/>
            <person name="Ito T."/>
            <person name="Fujiyama A."/>
            <person name="Inagaki F."/>
            <person name="Takami H."/>
        </authorList>
    </citation>
    <scope>NUCLEOTIDE SEQUENCE</scope>
    <source>
        <strain evidence="1">Expedition CK06-06</strain>
    </source>
</reference>
<dbReference type="Pfam" id="PF01312">
    <property type="entry name" value="Bac_export_2"/>
    <property type="match status" value="1"/>
</dbReference>
<dbReference type="PANTHER" id="PTHR30531">
    <property type="entry name" value="FLAGELLAR BIOSYNTHETIC PROTEIN FLHB"/>
    <property type="match status" value="1"/>
</dbReference>
<organism evidence="1">
    <name type="scientific">marine sediment metagenome</name>
    <dbReference type="NCBI Taxonomy" id="412755"/>
    <lineage>
        <taxon>unclassified sequences</taxon>
        <taxon>metagenomes</taxon>
        <taxon>ecological metagenomes</taxon>
    </lineage>
</organism>
<evidence type="ECO:0000313" key="1">
    <source>
        <dbReference type="EMBL" id="GAG83488.1"/>
    </source>
</evidence>
<dbReference type="GO" id="GO:0005886">
    <property type="term" value="C:plasma membrane"/>
    <property type="evidence" value="ECO:0007669"/>
    <property type="project" value="TreeGrafter"/>
</dbReference>
<gene>
    <name evidence="1" type="ORF">S01H4_24161</name>
</gene>
<dbReference type="PANTHER" id="PTHR30531:SF12">
    <property type="entry name" value="FLAGELLAR BIOSYNTHETIC PROTEIN FLHB"/>
    <property type="match status" value="1"/>
</dbReference>
<comment type="caution">
    <text evidence="1">The sequence shown here is derived from an EMBL/GenBank/DDBJ whole genome shotgun (WGS) entry which is preliminary data.</text>
</comment>
<dbReference type="Gene3D" id="3.40.1690.10">
    <property type="entry name" value="secretion proteins EscU"/>
    <property type="match status" value="1"/>
</dbReference>
<evidence type="ECO:0008006" key="2">
    <source>
        <dbReference type="Google" id="ProtNLM"/>
    </source>
</evidence>
<protein>
    <recommendedName>
        <fullName evidence="2">Flagellar biosynthesis protein FlhB</fullName>
    </recommendedName>
</protein>
<sequence length="57" mass="6348">MAEKHDIPIVENKELAQSLYSLVEIGQEIPPALYQAVAGVLAYVYKLKGNRQNFSSL</sequence>
<dbReference type="AlphaFoldDB" id="X1BHB7"/>
<dbReference type="InterPro" id="IPR029025">
    <property type="entry name" value="T3SS_substrate_exporter_C"/>
</dbReference>
<name>X1BHB7_9ZZZZ</name>
<proteinExistence type="predicted"/>
<accession>X1BHB7</accession>
<dbReference type="InterPro" id="IPR006135">
    <property type="entry name" value="T3SS_substrate_exporter"/>
</dbReference>
<dbReference type="EMBL" id="BART01011316">
    <property type="protein sequence ID" value="GAG83488.1"/>
    <property type="molecule type" value="Genomic_DNA"/>
</dbReference>